<proteinExistence type="predicted"/>
<sequence length="74" mass="7909">MLVDLCVCVGVCLCECACCSDAVVWVLLQDDRLPGCSGPQDSKHHATLHVLDLPQTNLVGKTSTIIFLVPTLSI</sequence>
<evidence type="ECO:0008006" key="3">
    <source>
        <dbReference type="Google" id="ProtNLM"/>
    </source>
</evidence>
<reference evidence="2" key="1">
    <citation type="submission" date="2014-11" db="EMBL/GenBank/DDBJ databases">
        <authorList>
            <person name="Amaro Gonzalez C."/>
        </authorList>
    </citation>
    <scope>NUCLEOTIDE SEQUENCE</scope>
</reference>
<name>A0A0E9WDZ7_ANGAN</name>
<protein>
    <recommendedName>
        <fullName evidence="3">Secreted protein</fullName>
    </recommendedName>
</protein>
<reference evidence="2" key="2">
    <citation type="journal article" date="2015" name="Fish Shellfish Immunol.">
        <title>Early steps in the European eel (Anguilla anguilla)-Vibrio vulnificus interaction in the gills: Role of the RtxA13 toxin.</title>
        <authorList>
            <person name="Callol A."/>
            <person name="Pajuelo D."/>
            <person name="Ebbesson L."/>
            <person name="Teles M."/>
            <person name="MacKenzie S."/>
            <person name="Amaro C."/>
        </authorList>
    </citation>
    <scope>NUCLEOTIDE SEQUENCE</scope>
</reference>
<feature type="signal peptide" evidence="1">
    <location>
        <begin position="1"/>
        <end position="22"/>
    </location>
</feature>
<accession>A0A0E9WDZ7</accession>
<feature type="chain" id="PRO_5002434526" description="Secreted protein" evidence="1">
    <location>
        <begin position="23"/>
        <end position="74"/>
    </location>
</feature>
<keyword evidence="1" id="KW-0732">Signal</keyword>
<evidence type="ECO:0000256" key="1">
    <source>
        <dbReference type="SAM" id="SignalP"/>
    </source>
</evidence>
<dbReference type="EMBL" id="GBXM01020005">
    <property type="protein sequence ID" value="JAH88572.1"/>
    <property type="molecule type" value="Transcribed_RNA"/>
</dbReference>
<dbReference type="AlphaFoldDB" id="A0A0E9WDZ7"/>
<evidence type="ECO:0000313" key="2">
    <source>
        <dbReference type="EMBL" id="JAH88572.1"/>
    </source>
</evidence>
<organism evidence="2">
    <name type="scientific">Anguilla anguilla</name>
    <name type="common">European freshwater eel</name>
    <name type="synonym">Muraena anguilla</name>
    <dbReference type="NCBI Taxonomy" id="7936"/>
    <lineage>
        <taxon>Eukaryota</taxon>
        <taxon>Metazoa</taxon>
        <taxon>Chordata</taxon>
        <taxon>Craniata</taxon>
        <taxon>Vertebrata</taxon>
        <taxon>Euteleostomi</taxon>
        <taxon>Actinopterygii</taxon>
        <taxon>Neopterygii</taxon>
        <taxon>Teleostei</taxon>
        <taxon>Anguilliformes</taxon>
        <taxon>Anguillidae</taxon>
        <taxon>Anguilla</taxon>
    </lineage>
</organism>